<dbReference type="EMBL" id="CP120682">
    <property type="protein sequence ID" value="WKN36673.1"/>
    <property type="molecule type" value="Genomic_DNA"/>
</dbReference>
<dbReference type="CDD" id="cd07177">
    <property type="entry name" value="terB_like"/>
    <property type="match status" value="1"/>
</dbReference>
<protein>
    <recommendedName>
        <fullName evidence="2">TerB family tellurite resistance protein</fullName>
    </recommendedName>
</protein>
<evidence type="ECO:0000313" key="1">
    <source>
        <dbReference type="EMBL" id="WKN36673.1"/>
    </source>
</evidence>
<dbReference type="AlphaFoldDB" id="A0AA49GM38"/>
<evidence type="ECO:0008006" key="2">
    <source>
        <dbReference type="Google" id="ProtNLM"/>
    </source>
</evidence>
<proteinExistence type="predicted"/>
<dbReference type="SUPFAM" id="SSF158682">
    <property type="entry name" value="TerB-like"/>
    <property type="match status" value="1"/>
</dbReference>
<accession>A0AA49GM38</accession>
<reference evidence="1" key="1">
    <citation type="journal article" date="2023" name="Comput. Struct. Biotechnol. J.">
        <title>Discovery of a novel marine Bacteroidetes with a rich repertoire of carbohydrate-active enzymes.</title>
        <authorList>
            <person name="Chen B."/>
            <person name="Liu G."/>
            <person name="Chen Q."/>
            <person name="Wang H."/>
            <person name="Liu L."/>
            <person name="Tang K."/>
        </authorList>
    </citation>
    <scope>NUCLEOTIDE SEQUENCE</scope>
    <source>
        <strain evidence="1">TK19036</strain>
    </source>
</reference>
<gene>
    <name evidence="1" type="ORF">K4G66_30380</name>
</gene>
<reference evidence="1" key="2">
    <citation type="journal article" date="2024" name="Antonie Van Leeuwenhoek">
        <title>Roseihalotalea indica gen. nov., sp. nov., a halophilic Bacteroidetes from mesopelagic Southwest Indian Ocean with higher carbohydrate metabolic potential.</title>
        <authorList>
            <person name="Chen B."/>
            <person name="Zhang M."/>
            <person name="Lin D."/>
            <person name="Ye J."/>
            <person name="Tang K."/>
        </authorList>
    </citation>
    <scope>NUCLEOTIDE SEQUENCE</scope>
    <source>
        <strain evidence="1">TK19036</strain>
    </source>
</reference>
<dbReference type="Gene3D" id="1.10.3680.10">
    <property type="entry name" value="TerB-like"/>
    <property type="match status" value="1"/>
</dbReference>
<sequence>MKWQEKGWLRTYLATRHHYVLHQEFERLRSLKSSTASFDQLIYELMQPTGLLYGYPAQMPYSYKALLKSLKVDQLQPQSKWKIILLESLLNSALTTNRYHKLTKEVDFADAISEIGYRIGEYYTAIYPNILPHTKNGFFSRNRKNGIDLSEKTIEARTQYTAPQVEFWSAIVHSALSFIDVFCFHPWMQSYHDVQKREKVVEAHIRLRMLMLYVLATAAWSNKLLEKEEKVFLQYYLSMAQLPEEQQKQGEQLISKRVSMDKIKWGQAKSPVLKRYLLELATMIILSDKVLTESEQSFLDQLRTKLNVPEKEAQHSILAVESFVVEHWQNISYLHQNKDVEAMMTYLLEKLRSYFSEQLPQLQLYVEHNPGLRDLLHRSQIETISTDERKKIRQGLLDALQTTPAYQSSVVPRSLLTYSVIMDLTPDELLISHQSQES</sequence>
<dbReference type="InterPro" id="IPR029024">
    <property type="entry name" value="TerB-like"/>
</dbReference>
<name>A0AA49GM38_9BACT</name>
<organism evidence="1">
    <name type="scientific">Roseihalotalea indica</name>
    <dbReference type="NCBI Taxonomy" id="2867963"/>
    <lineage>
        <taxon>Bacteria</taxon>
        <taxon>Pseudomonadati</taxon>
        <taxon>Bacteroidota</taxon>
        <taxon>Cytophagia</taxon>
        <taxon>Cytophagales</taxon>
        <taxon>Catalimonadaceae</taxon>
        <taxon>Roseihalotalea</taxon>
    </lineage>
</organism>